<dbReference type="SUPFAM" id="SSF55961">
    <property type="entry name" value="Bet v1-like"/>
    <property type="match status" value="1"/>
</dbReference>
<keyword evidence="4" id="KW-1185">Reference proteome</keyword>
<proteinExistence type="inferred from homology"/>
<dbReference type="Pfam" id="PF08327">
    <property type="entry name" value="AHSA1"/>
    <property type="match status" value="1"/>
</dbReference>
<dbReference type="AlphaFoldDB" id="A0A1E5XR01"/>
<comment type="caution">
    <text evidence="3">The sequence shown here is derived from an EMBL/GenBank/DDBJ whole genome shotgun (WGS) entry which is preliminary data.</text>
</comment>
<dbReference type="InterPro" id="IPR023393">
    <property type="entry name" value="START-like_dom_sf"/>
</dbReference>
<feature type="domain" description="Activator of Hsp90 ATPase homologue 1/2-like C-terminal" evidence="2">
    <location>
        <begin position="14"/>
        <end position="137"/>
    </location>
</feature>
<evidence type="ECO:0000256" key="1">
    <source>
        <dbReference type="ARBA" id="ARBA00006817"/>
    </source>
</evidence>
<gene>
    <name evidence="3" type="ORF">VW23_018245</name>
</gene>
<dbReference type="CDD" id="cd07814">
    <property type="entry name" value="SRPBCC_CalC_Aha1-like"/>
    <property type="match status" value="1"/>
</dbReference>
<dbReference type="InterPro" id="IPR013538">
    <property type="entry name" value="ASHA1/2-like_C"/>
</dbReference>
<organism evidence="3 4">
    <name type="scientific">Devosia insulae DS-56</name>
    <dbReference type="NCBI Taxonomy" id="1116389"/>
    <lineage>
        <taxon>Bacteria</taxon>
        <taxon>Pseudomonadati</taxon>
        <taxon>Pseudomonadota</taxon>
        <taxon>Alphaproteobacteria</taxon>
        <taxon>Hyphomicrobiales</taxon>
        <taxon>Devosiaceae</taxon>
        <taxon>Devosia</taxon>
    </lineage>
</organism>
<dbReference type="Gene3D" id="3.30.530.20">
    <property type="match status" value="1"/>
</dbReference>
<evidence type="ECO:0000313" key="4">
    <source>
        <dbReference type="Proteomes" id="UP000095463"/>
    </source>
</evidence>
<dbReference type="EMBL" id="LAJE02000173">
    <property type="protein sequence ID" value="OEO31031.1"/>
    <property type="molecule type" value="Genomic_DNA"/>
</dbReference>
<accession>A0A1E5XR01</accession>
<evidence type="ECO:0000259" key="2">
    <source>
        <dbReference type="Pfam" id="PF08327"/>
    </source>
</evidence>
<protein>
    <recommendedName>
        <fullName evidence="2">Activator of Hsp90 ATPase homologue 1/2-like C-terminal domain-containing protein</fullName>
    </recommendedName>
</protein>
<comment type="similarity">
    <text evidence="1">Belongs to the AHA1 family.</text>
</comment>
<reference evidence="3 4" key="1">
    <citation type="journal article" date="2015" name="Genome Announc.">
        <title>Genome Assemblies of Three Soil-Associated Devosia species: D. insulae, D. limi, and D. soli.</title>
        <authorList>
            <person name="Hassan Y.I."/>
            <person name="Lepp D."/>
            <person name="Zhou T."/>
        </authorList>
    </citation>
    <scope>NUCLEOTIDE SEQUENCE [LARGE SCALE GENOMIC DNA]</scope>
    <source>
        <strain evidence="3 4">DS-56</strain>
    </source>
</reference>
<sequence length="142" mass="15634">MSELRIERSYSIDATQLYAYLTRAEYLVQWWGPEGASVSAASLDLSRPGPWSITIETPRGPFEMTGEVLKVEPGRLVEFTMDVPGQNAPDSTVRFEIVPDGARRSRLTLVQSGITDDMVEMGKRGWGGTLARLERVMGLAGA</sequence>
<evidence type="ECO:0000313" key="3">
    <source>
        <dbReference type="EMBL" id="OEO31031.1"/>
    </source>
</evidence>
<name>A0A1E5XR01_9HYPH</name>
<dbReference type="OrthoDB" id="9805228at2"/>
<dbReference type="Proteomes" id="UP000095463">
    <property type="component" value="Unassembled WGS sequence"/>
</dbReference>
<dbReference type="RefSeq" id="WP_069909767.1">
    <property type="nucleotide sequence ID" value="NZ_LAJE02000173.1"/>
</dbReference>